<dbReference type="CDD" id="cd04842">
    <property type="entry name" value="Peptidases_S8_Kp43_protease"/>
    <property type="match status" value="1"/>
</dbReference>
<dbReference type="PROSITE" id="PS51892">
    <property type="entry name" value="SUBTILASE"/>
    <property type="match status" value="1"/>
</dbReference>
<comment type="caution">
    <text evidence="9">The sequence shown here is derived from an EMBL/GenBank/DDBJ whole genome shotgun (WGS) entry which is preliminary data.</text>
</comment>
<dbReference type="InterPro" id="IPR015500">
    <property type="entry name" value="Peptidase_S8_subtilisin-rel"/>
</dbReference>
<evidence type="ECO:0000256" key="2">
    <source>
        <dbReference type="ARBA" id="ARBA00022670"/>
    </source>
</evidence>
<dbReference type="InterPro" id="IPR000209">
    <property type="entry name" value="Peptidase_S8/S53_dom"/>
</dbReference>
<dbReference type="InterPro" id="IPR022409">
    <property type="entry name" value="PKD/Chitinase_dom"/>
</dbReference>
<feature type="domain" description="PKD" evidence="8">
    <location>
        <begin position="931"/>
        <end position="990"/>
    </location>
</feature>
<dbReference type="SMART" id="SM00089">
    <property type="entry name" value="PKD"/>
    <property type="match status" value="1"/>
</dbReference>
<evidence type="ECO:0000256" key="7">
    <source>
        <dbReference type="SAM" id="SignalP"/>
    </source>
</evidence>
<dbReference type="Gene3D" id="2.60.120.380">
    <property type="match status" value="1"/>
</dbReference>
<evidence type="ECO:0000256" key="4">
    <source>
        <dbReference type="ARBA" id="ARBA00022825"/>
    </source>
</evidence>
<evidence type="ECO:0000256" key="1">
    <source>
        <dbReference type="ARBA" id="ARBA00011073"/>
    </source>
</evidence>
<feature type="chain" id="PRO_5045952804" evidence="7">
    <location>
        <begin position="21"/>
        <end position="1150"/>
    </location>
</feature>
<evidence type="ECO:0000256" key="3">
    <source>
        <dbReference type="ARBA" id="ARBA00022801"/>
    </source>
</evidence>
<keyword evidence="2" id="KW-0645">Protease</keyword>
<dbReference type="InterPro" id="IPR051048">
    <property type="entry name" value="Peptidase_S8/S53_subtilisin"/>
</dbReference>
<dbReference type="InterPro" id="IPR013783">
    <property type="entry name" value="Ig-like_fold"/>
</dbReference>
<dbReference type="EMBL" id="JAFKCW010000005">
    <property type="protein sequence ID" value="MBN7803394.1"/>
    <property type="molecule type" value="Genomic_DNA"/>
</dbReference>
<feature type="region of interest" description="Disordered" evidence="6">
    <location>
        <begin position="273"/>
        <end position="294"/>
    </location>
</feature>
<dbReference type="Proteomes" id="UP000664698">
    <property type="component" value="Unassembled WGS sequence"/>
</dbReference>
<dbReference type="NCBIfam" id="TIGR04183">
    <property type="entry name" value="Por_Secre_tail"/>
    <property type="match status" value="1"/>
</dbReference>
<accession>A0ABS3BVS8</accession>
<evidence type="ECO:0000313" key="9">
    <source>
        <dbReference type="EMBL" id="MBN7803394.1"/>
    </source>
</evidence>
<dbReference type="InterPro" id="IPR026444">
    <property type="entry name" value="Secre_tail"/>
</dbReference>
<dbReference type="InterPro" id="IPR023828">
    <property type="entry name" value="Peptidase_S8_Ser-AS"/>
</dbReference>
<dbReference type="InterPro" id="IPR034058">
    <property type="entry name" value="TagA/B/C/D_pept_dom"/>
</dbReference>
<dbReference type="CDD" id="cd00146">
    <property type="entry name" value="PKD"/>
    <property type="match status" value="1"/>
</dbReference>
<comment type="similarity">
    <text evidence="1 5">Belongs to the peptidase S8 family.</text>
</comment>
<dbReference type="InterPro" id="IPR036852">
    <property type="entry name" value="Peptidase_S8/S53_dom_sf"/>
</dbReference>
<dbReference type="Pfam" id="PF00082">
    <property type="entry name" value="Peptidase_S8"/>
    <property type="match status" value="1"/>
</dbReference>
<dbReference type="InterPro" id="IPR008979">
    <property type="entry name" value="Galactose-bd-like_sf"/>
</dbReference>
<dbReference type="PANTHER" id="PTHR43399:SF4">
    <property type="entry name" value="CELL WALL-ASSOCIATED PROTEASE"/>
    <property type="match status" value="1"/>
</dbReference>
<dbReference type="PROSITE" id="PS00138">
    <property type="entry name" value="SUBTILASE_SER"/>
    <property type="match status" value="1"/>
</dbReference>
<proteinExistence type="inferred from homology"/>
<dbReference type="SUPFAM" id="SSF49785">
    <property type="entry name" value="Galactose-binding domain-like"/>
    <property type="match status" value="1"/>
</dbReference>
<dbReference type="Gene3D" id="3.40.50.200">
    <property type="entry name" value="Peptidase S8/S53 domain"/>
    <property type="match status" value="1"/>
</dbReference>
<evidence type="ECO:0000259" key="8">
    <source>
        <dbReference type="PROSITE" id="PS50093"/>
    </source>
</evidence>
<keyword evidence="3" id="KW-0378">Hydrolase</keyword>
<evidence type="ECO:0000313" key="10">
    <source>
        <dbReference type="Proteomes" id="UP000664698"/>
    </source>
</evidence>
<organism evidence="9 10">
    <name type="scientific">Algoriphagus aestuariicola</name>
    <dbReference type="NCBI Taxonomy" id="1852016"/>
    <lineage>
        <taxon>Bacteria</taxon>
        <taxon>Pseudomonadati</taxon>
        <taxon>Bacteroidota</taxon>
        <taxon>Cytophagia</taxon>
        <taxon>Cytophagales</taxon>
        <taxon>Cyclobacteriaceae</taxon>
        <taxon>Algoriphagus</taxon>
    </lineage>
</organism>
<dbReference type="InterPro" id="IPR035986">
    <property type="entry name" value="PKD_dom_sf"/>
</dbReference>
<keyword evidence="7" id="KW-0732">Signal</keyword>
<sequence length="1150" mass="122425">MKKILLFLLSSFFWIGAVRAQNSTSPERLDQVRSEIASGFATEYEHLFLGRKAILLKAAARNIPVRFSLGNGESAELLYFDLLDQPVYYKVMNVNTAKTTGTNSLQPGGDLGLNLTGKGMVVGIYDQTRPKIDHPEYRNRLTQVDGSTETISSHATHVTGTILATGVNANAKGMASEASGWAFNWESDLDKMNNNAYDPVSKPDGHLVSNHSYGVVLGWYRNSSNAWAWAGNASVNANEDYRFGFYSTKSKGIDDLIYAKPYYTVVWAAGNDRSDSGDGTKSPDGPDDTIGPEGVAKNAITVGAVSNVPTYTQPSDVKMSDFSNWGPTDDGRIKPDLVGMGVGVFSSSVTNDGTTNAYASLSGTSMASPNVAGSLLLLQQLFGQRNAGKYMWASTVKGLAIHTAKEAGQAAGPDYMYGWGLLDAKSSAELILNEDGSSRIIRELVLNQGQTYEYQILSDGITPIRATVAWTDPSGTPTGAALDPTNRMLVNDLDIRLIDEDGVVHFPWTLDPSLGAGARAVQTTDNFRDNVEQVLVASPKPKKYTLRIRHKGELKFGAQPFSLLFTAGVVDGAEETLYWIGGTTGNWSEGGNWSLTANGPAAGKVPGASTRVVFDGPAGQNKTVVLTAASRAFSVNVFGSQVLNLDLNSNSLFVSNGLRISNQITEIKNGSVVFENGSSNEMLVELGQTLFDNVSLKFGDGSWRVLSGSKMDEVAIESASVIVDLATLEANKISVGPNASLTGDFESLKFSEGLSISATGQIKPNLQVEFAGTSGQFSNASSTAITRLRLAAGVLSMGSDGIDNLDISGAKAVLNVAAANVNVLNLGPGGILEFGQTAALAVLENITSSATQASKALITAPSSGSTLVYDVYRKLCFEHINVTNVNKSGQGIINLGAGATIQSASGWLAQSCAEVLFANFETSYTCVGSAVTFDNQSEGAVSTYLWDFGQGSTSNLENPIFVYNTAGTYLVKLTISNSQGSTDFEQEVTIGTNALAKPVIVINGDQLTSQQPGTSYQWYLNGQAISGATQRSFVANADGSYQVAIFDETCNSISDPVVISAIPEPDLSRFGIFVGPIPSYDQVTVQFANEYRGKITMTLVDLAGRVYQTSVLGKNADELVEYISLPAASGMYLLKIETSSLTLHKKLIKY</sequence>
<dbReference type="SUPFAM" id="SSF49299">
    <property type="entry name" value="PKD domain"/>
    <property type="match status" value="1"/>
</dbReference>
<evidence type="ECO:0000256" key="5">
    <source>
        <dbReference type="PROSITE-ProRule" id="PRU01240"/>
    </source>
</evidence>
<protein>
    <submittedName>
        <fullName evidence="9">S8 family serine peptidase</fullName>
    </submittedName>
</protein>
<dbReference type="PRINTS" id="PR00723">
    <property type="entry name" value="SUBTILISIN"/>
</dbReference>
<dbReference type="PANTHER" id="PTHR43399">
    <property type="entry name" value="SUBTILISIN-RELATED"/>
    <property type="match status" value="1"/>
</dbReference>
<dbReference type="SUPFAM" id="SSF52743">
    <property type="entry name" value="Subtilisin-like"/>
    <property type="match status" value="1"/>
</dbReference>
<feature type="signal peptide" evidence="7">
    <location>
        <begin position="1"/>
        <end position="20"/>
    </location>
</feature>
<evidence type="ECO:0000256" key="6">
    <source>
        <dbReference type="SAM" id="MobiDB-lite"/>
    </source>
</evidence>
<dbReference type="Pfam" id="PF18911">
    <property type="entry name" value="PKD_4"/>
    <property type="match status" value="1"/>
</dbReference>
<dbReference type="PROSITE" id="PS50093">
    <property type="entry name" value="PKD"/>
    <property type="match status" value="1"/>
</dbReference>
<gene>
    <name evidence="9" type="ORF">J0A67_21135</name>
</gene>
<dbReference type="Gene3D" id="2.60.40.10">
    <property type="entry name" value="Immunoglobulins"/>
    <property type="match status" value="1"/>
</dbReference>
<comment type="caution">
    <text evidence="5">Lacks conserved residue(s) required for the propagation of feature annotation.</text>
</comment>
<dbReference type="RefSeq" id="WP_206571382.1">
    <property type="nucleotide sequence ID" value="NZ_JAFKCW010000005.1"/>
</dbReference>
<reference evidence="9 10" key="1">
    <citation type="submission" date="2021-03" db="EMBL/GenBank/DDBJ databases">
        <title>novel species isolated from a fishpond in China.</title>
        <authorList>
            <person name="Lu H."/>
            <person name="Cai Z."/>
        </authorList>
    </citation>
    <scope>NUCLEOTIDE SEQUENCE [LARGE SCALE GENOMIC DNA]</scope>
    <source>
        <strain evidence="9 10">JCM 31546</strain>
    </source>
</reference>
<keyword evidence="4" id="KW-0720">Serine protease</keyword>
<dbReference type="InterPro" id="IPR000601">
    <property type="entry name" value="PKD_dom"/>
</dbReference>
<keyword evidence="10" id="KW-1185">Reference proteome</keyword>
<name>A0ABS3BVS8_9BACT</name>